<dbReference type="EMBL" id="JAVSNH010000001">
    <property type="protein sequence ID" value="MDT4511873.1"/>
    <property type="molecule type" value="Genomic_DNA"/>
</dbReference>
<dbReference type="Proteomes" id="UP001266995">
    <property type="component" value="Unassembled WGS sequence"/>
</dbReference>
<gene>
    <name evidence="1" type="ORF">F2Y81_24860</name>
    <name evidence="2" type="ORF">RO785_12925</name>
</gene>
<organism evidence="1 3">
    <name type="scientific">Bacteroides cellulosilyticus</name>
    <dbReference type="NCBI Taxonomy" id="246787"/>
    <lineage>
        <taxon>Bacteria</taxon>
        <taxon>Pseudomonadati</taxon>
        <taxon>Bacteroidota</taxon>
        <taxon>Bacteroidia</taxon>
        <taxon>Bacteroidales</taxon>
        <taxon>Bacteroidaceae</taxon>
        <taxon>Bacteroides</taxon>
    </lineage>
</organism>
<accession>A0A642PPC3</accession>
<dbReference type="RefSeq" id="WP_149920573.1">
    <property type="nucleotide sequence ID" value="NZ_CP072251.1"/>
</dbReference>
<reference evidence="1 3" key="1">
    <citation type="journal article" date="2019" name="Nat. Med.">
        <title>A library of human gut bacterial isolates paired with longitudinal multiomics data enables mechanistic microbiome research.</title>
        <authorList>
            <person name="Poyet M."/>
            <person name="Groussin M."/>
            <person name="Gibbons S.M."/>
            <person name="Avila-Pacheco J."/>
            <person name="Jiang X."/>
            <person name="Kearney S.M."/>
            <person name="Perrotta A.R."/>
            <person name="Berdy B."/>
            <person name="Zhao S."/>
            <person name="Lieberman T.D."/>
            <person name="Swanson P.K."/>
            <person name="Smith M."/>
            <person name="Roesemann S."/>
            <person name="Alexander J.E."/>
            <person name="Rich S.A."/>
            <person name="Livny J."/>
            <person name="Vlamakis H."/>
            <person name="Clish C."/>
            <person name="Bullock K."/>
            <person name="Deik A."/>
            <person name="Scott J."/>
            <person name="Pierce K.A."/>
            <person name="Xavier R.J."/>
            <person name="Alm E.J."/>
        </authorList>
    </citation>
    <scope>NUCLEOTIDE SEQUENCE [LARGE SCALE GENOMIC DNA]</scope>
    <source>
        <strain evidence="1 3">BIOML-A6</strain>
    </source>
</reference>
<evidence type="ECO:0000313" key="3">
    <source>
        <dbReference type="Proteomes" id="UP000448877"/>
    </source>
</evidence>
<protein>
    <submittedName>
        <fullName evidence="1">Uncharacterized protein</fullName>
    </submittedName>
</protein>
<dbReference type="EMBL" id="VVYV01000063">
    <property type="protein sequence ID" value="KAA5412713.1"/>
    <property type="molecule type" value="Genomic_DNA"/>
</dbReference>
<dbReference type="GeneID" id="66308470"/>
<name>A0A642PPC3_9BACE</name>
<comment type="caution">
    <text evidence="1">The sequence shown here is derived from an EMBL/GenBank/DDBJ whole genome shotgun (WGS) entry which is preliminary data.</text>
</comment>
<proteinExistence type="predicted"/>
<evidence type="ECO:0000313" key="2">
    <source>
        <dbReference type="EMBL" id="MDT4511873.1"/>
    </source>
</evidence>
<reference evidence="2" key="2">
    <citation type="submission" date="2023-08" db="EMBL/GenBank/DDBJ databases">
        <title>Reintroducing virulent viruses to syntetic microbiomes.</title>
        <authorList>
            <person name="Wilde J."/>
            <person name="Boyes R."/>
            <person name="Robinson A.V."/>
            <person name="Daisley B.A."/>
            <person name="Allen-Vercoe E."/>
        </authorList>
    </citation>
    <scope>NUCLEOTIDE SEQUENCE</scope>
    <source>
        <strain evidence="2">225I_12FAA</strain>
    </source>
</reference>
<dbReference type="AlphaFoldDB" id="A0A642PPC3"/>
<dbReference type="Proteomes" id="UP000448877">
    <property type="component" value="Unassembled WGS sequence"/>
</dbReference>
<sequence>MRKEVINGTTVEYPDEISFCFNPVVINVSGYTGSSIGMAVIDTQTGSSHTEKREMFSSGCFFDASFFMQSAFDSVDFKDVDYSEASAKDSKVGKLFKVILILYASDGSDDGNFQFETFVIWGAMRIGERYNGERTLVCFRNLPFTVGMYSSGEDVANVIVNGKQTASYELSEQKVWNIVLELAKANSAVIEVPGKKDDSSVFDYTFDYTFHKALNAPSRVKLILDDCTEGIYLRWINRHGFYCYWLFRKGDESQQVSDEGEFIRNNMTDYNYVNGYHGGSGRQQRKTGSNTLNICAPLVDRDTYDFLFQLALSPVIDMYMGFGPDEIDRWMGVNVSVGTYTKTRADLQDFIAAIILPETRVQNL</sequence>
<evidence type="ECO:0000313" key="1">
    <source>
        <dbReference type="EMBL" id="KAA5412713.1"/>
    </source>
</evidence>